<dbReference type="VEuPathDB" id="AmoebaDB:ACA1_101450"/>
<keyword evidence="3" id="KW-1185">Reference proteome</keyword>
<feature type="compositionally biased region" description="Low complexity" evidence="1">
    <location>
        <begin position="22"/>
        <end position="35"/>
    </location>
</feature>
<sequence>MKRANASASRRETAMTAAATLNSRRANSGRRASISVDRTHNFASSSPSSTSTSSPSGACAAAIRRRRMSHAAPMVMDVMALELLKRQRRGSVVFLQWDWEEHRSNDRLCALLASQLSLCKQHSAAASSSTTPAEPTTNPFTRHHHHAGVEDAVLMEDAPTTQPSS</sequence>
<feature type="region of interest" description="Disordered" evidence="1">
    <location>
        <begin position="125"/>
        <end position="165"/>
    </location>
</feature>
<dbReference type="Proteomes" id="UP000011083">
    <property type="component" value="Unassembled WGS sequence"/>
</dbReference>
<evidence type="ECO:0000313" key="2">
    <source>
        <dbReference type="EMBL" id="ELR12084.1"/>
    </source>
</evidence>
<feature type="compositionally biased region" description="Low complexity" evidence="1">
    <location>
        <begin position="125"/>
        <end position="137"/>
    </location>
</feature>
<accession>L8GH02</accession>
<feature type="region of interest" description="Disordered" evidence="1">
    <location>
        <begin position="1"/>
        <end position="60"/>
    </location>
</feature>
<evidence type="ECO:0000256" key="1">
    <source>
        <dbReference type="SAM" id="MobiDB-lite"/>
    </source>
</evidence>
<dbReference type="EMBL" id="KB008133">
    <property type="protein sequence ID" value="ELR12084.1"/>
    <property type="molecule type" value="Genomic_DNA"/>
</dbReference>
<feature type="compositionally biased region" description="Low complexity" evidence="1">
    <location>
        <begin position="44"/>
        <end position="56"/>
    </location>
</feature>
<dbReference type="GeneID" id="14912560"/>
<dbReference type="KEGG" id="acan:ACA1_101450"/>
<dbReference type="RefSeq" id="XP_004334097.1">
    <property type="nucleotide sequence ID" value="XM_004334049.1"/>
</dbReference>
<reference evidence="2 3" key="1">
    <citation type="journal article" date="2013" name="Genome Biol.">
        <title>Genome of Acanthamoeba castellanii highlights extensive lateral gene transfer and early evolution of tyrosine kinase signaling.</title>
        <authorList>
            <person name="Clarke M."/>
            <person name="Lohan A.J."/>
            <person name="Liu B."/>
            <person name="Lagkouvardos I."/>
            <person name="Roy S."/>
            <person name="Zafar N."/>
            <person name="Bertelli C."/>
            <person name="Schilde C."/>
            <person name="Kianianmomeni A."/>
            <person name="Burglin T.R."/>
            <person name="Frech C."/>
            <person name="Turcotte B."/>
            <person name="Kopec K.O."/>
            <person name="Synnott J.M."/>
            <person name="Choo C."/>
            <person name="Paponov I."/>
            <person name="Finkler A."/>
            <person name="Soon Heng Tan C."/>
            <person name="Hutchins A.P."/>
            <person name="Weinmeier T."/>
            <person name="Rattei T."/>
            <person name="Chu J.S."/>
            <person name="Gimenez G."/>
            <person name="Irimia M."/>
            <person name="Rigden D.J."/>
            <person name="Fitzpatrick D.A."/>
            <person name="Lorenzo-Morales J."/>
            <person name="Bateman A."/>
            <person name="Chiu C.H."/>
            <person name="Tang P."/>
            <person name="Hegemann P."/>
            <person name="Fromm H."/>
            <person name="Raoult D."/>
            <person name="Greub G."/>
            <person name="Miranda-Saavedra D."/>
            <person name="Chen N."/>
            <person name="Nash P."/>
            <person name="Ginger M.L."/>
            <person name="Horn M."/>
            <person name="Schaap P."/>
            <person name="Caler L."/>
            <person name="Loftus B."/>
        </authorList>
    </citation>
    <scope>NUCLEOTIDE SEQUENCE [LARGE SCALE GENOMIC DNA]</scope>
    <source>
        <strain evidence="2 3">Neff</strain>
    </source>
</reference>
<proteinExistence type="predicted"/>
<gene>
    <name evidence="2" type="ORF">ACA1_101450</name>
</gene>
<dbReference type="AlphaFoldDB" id="L8GH02"/>
<evidence type="ECO:0000313" key="3">
    <source>
        <dbReference type="Proteomes" id="UP000011083"/>
    </source>
</evidence>
<protein>
    <submittedName>
        <fullName evidence="2">Uncharacterized protein</fullName>
    </submittedName>
</protein>
<organism evidence="2 3">
    <name type="scientific">Acanthamoeba castellanii (strain ATCC 30010 / Neff)</name>
    <dbReference type="NCBI Taxonomy" id="1257118"/>
    <lineage>
        <taxon>Eukaryota</taxon>
        <taxon>Amoebozoa</taxon>
        <taxon>Discosea</taxon>
        <taxon>Longamoebia</taxon>
        <taxon>Centramoebida</taxon>
        <taxon>Acanthamoebidae</taxon>
        <taxon>Acanthamoeba</taxon>
    </lineage>
</organism>
<name>L8GH02_ACACF</name>